<keyword evidence="1" id="KW-0812">Transmembrane</keyword>
<organism evidence="3 4">
    <name type="scientific">Flavobacterium dankookense</name>
    <dbReference type="NCBI Taxonomy" id="706186"/>
    <lineage>
        <taxon>Bacteria</taxon>
        <taxon>Pseudomonadati</taxon>
        <taxon>Bacteroidota</taxon>
        <taxon>Flavobacteriia</taxon>
        <taxon>Flavobacteriales</taxon>
        <taxon>Flavobacteriaceae</taxon>
        <taxon>Flavobacterium</taxon>
    </lineage>
</organism>
<evidence type="ECO:0000313" key="4">
    <source>
        <dbReference type="Proteomes" id="UP000295260"/>
    </source>
</evidence>
<keyword evidence="4" id="KW-1185">Reference proteome</keyword>
<name>A0A4R6QBA5_9FLAO</name>
<reference evidence="3 4" key="1">
    <citation type="submission" date="2019-03" db="EMBL/GenBank/DDBJ databases">
        <title>Genomic Encyclopedia of Archaeal and Bacterial Type Strains, Phase II (KMG-II): from individual species to whole genera.</title>
        <authorList>
            <person name="Goeker M."/>
        </authorList>
    </citation>
    <scope>NUCLEOTIDE SEQUENCE [LARGE SCALE GENOMIC DNA]</scope>
    <source>
        <strain evidence="3 4">DSM 25687</strain>
    </source>
</reference>
<dbReference type="Pfam" id="PF00535">
    <property type="entry name" value="Glycos_transf_2"/>
    <property type="match status" value="1"/>
</dbReference>
<dbReference type="Gene3D" id="3.90.550.10">
    <property type="entry name" value="Spore Coat Polysaccharide Biosynthesis Protein SpsA, Chain A"/>
    <property type="match status" value="1"/>
</dbReference>
<dbReference type="RefSeq" id="WP_133532768.1">
    <property type="nucleotide sequence ID" value="NZ_SNXR01000013.1"/>
</dbReference>
<evidence type="ECO:0000259" key="2">
    <source>
        <dbReference type="Pfam" id="PF00535"/>
    </source>
</evidence>
<dbReference type="PANTHER" id="PTHR43685">
    <property type="entry name" value="GLYCOSYLTRANSFERASE"/>
    <property type="match status" value="1"/>
</dbReference>
<dbReference type="GO" id="GO:0016740">
    <property type="term" value="F:transferase activity"/>
    <property type="evidence" value="ECO:0007669"/>
    <property type="project" value="UniProtKB-KW"/>
</dbReference>
<evidence type="ECO:0000313" key="3">
    <source>
        <dbReference type="EMBL" id="TDP59226.1"/>
    </source>
</evidence>
<dbReference type="AlphaFoldDB" id="A0A4R6QBA5"/>
<keyword evidence="3" id="KW-0808">Transferase</keyword>
<keyword evidence="1" id="KW-1133">Transmembrane helix</keyword>
<dbReference type="SUPFAM" id="SSF53448">
    <property type="entry name" value="Nucleotide-diphospho-sugar transferases"/>
    <property type="match status" value="1"/>
</dbReference>
<dbReference type="InterPro" id="IPR029044">
    <property type="entry name" value="Nucleotide-diphossugar_trans"/>
</dbReference>
<dbReference type="InterPro" id="IPR050834">
    <property type="entry name" value="Glycosyltransf_2"/>
</dbReference>
<protein>
    <submittedName>
        <fullName evidence="3">Glycosyltransferase involved in cell wall biosynthesis</fullName>
    </submittedName>
</protein>
<comment type="caution">
    <text evidence="3">The sequence shown here is derived from an EMBL/GenBank/DDBJ whole genome shotgun (WGS) entry which is preliminary data.</text>
</comment>
<feature type="transmembrane region" description="Helical" evidence="1">
    <location>
        <begin position="104"/>
        <end position="124"/>
    </location>
</feature>
<dbReference type="Proteomes" id="UP000295260">
    <property type="component" value="Unassembled WGS sequence"/>
</dbReference>
<dbReference type="InterPro" id="IPR001173">
    <property type="entry name" value="Glyco_trans_2-like"/>
</dbReference>
<sequence>MIIFFHDNSKITEIVSSNGDNFSVTKNSLIVPTIIEFAEKNNNEILVWCHQNEKENLNHSFIESFFFHNKFLISFNPSDSNYFERYVGYIEDTQFVNVNKKVKYATWMMSSYVGAIHAATIIAFKNSNNRKDNFDYFLNSIARLGLPKGLFCYSAPKLLIKPSQNVNLKSASLFDLYRFTKQHYRIRWVFLLFFSLLLFEKKFTFAPFLASLFYKRRTISTKNLDQITLVSKINKLEIRSIDVLIPTIGRKKYLLDVLKKLASQTHLPANVIIIEQNPIENSVSELEYIDENWPFKIKHHFTHQTGACNARNIGLQLIESEFVFMADDDIDFENTLLENAISIFEKMNFDAFLVACHLQSQVIKVESPKQFAVFGAGHAFVKSSCLKNIKFNTSYEFGFGEDNDFGMQLRNKGYDIHYISDFKILHLKAPIGGFRVKPKRLWSDDVIHSKPSPTVMLFRILHCSNEQNSSYKLTLFIKNINKSFFLNPFNYISLFKKRWNRSLYWANILKNKR</sequence>
<dbReference type="OrthoDB" id="1326385at2"/>
<keyword evidence="1" id="KW-0472">Membrane</keyword>
<dbReference type="CDD" id="cd00761">
    <property type="entry name" value="Glyco_tranf_GTA_type"/>
    <property type="match status" value="1"/>
</dbReference>
<feature type="domain" description="Glycosyltransferase 2-like" evidence="2">
    <location>
        <begin position="243"/>
        <end position="370"/>
    </location>
</feature>
<feature type="transmembrane region" description="Helical" evidence="1">
    <location>
        <begin position="188"/>
        <end position="214"/>
    </location>
</feature>
<gene>
    <name evidence="3" type="ORF">BC748_1469</name>
</gene>
<evidence type="ECO:0000256" key="1">
    <source>
        <dbReference type="SAM" id="Phobius"/>
    </source>
</evidence>
<dbReference type="EMBL" id="SNXR01000013">
    <property type="protein sequence ID" value="TDP59226.1"/>
    <property type="molecule type" value="Genomic_DNA"/>
</dbReference>
<proteinExistence type="predicted"/>
<dbReference type="PANTHER" id="PTHR43685:SF2">
    <property type="entry name" value="GLYCOSYLTRANSFERASE 2-LIKE DOMAIN-CONTAINING PROTEIN"/>
    <property type="match status" value="1"/>
</dbReference>
<accession>A0A4R6QBA5</accession>